<dbReference type="InterPro" id="IPR025398">
    <property type="entry name" value="DUF4371"/>
</dbReference>
<comment type="subcellular location">
    <subcellularLocation>
        <location evidence="2">Cytoplasm</location>
    </subcellularLocation>
    <subcellularLocation>
        <location evidence="1">Nucleus</location>
    </subcellularLocation>
</comment>
<dbReference type="PANTHER" id="PTHR45749">
    <property type="match status" value="1"/>
</dbReference>
<evidence type="ECO:0000313" key="11">
    <source>
        <dbReference type="Proteomes" id="UP000325577"/>
    </source>
</evidence>
<gene>
    <name evidence="10" type="ORF">F0562_006963</name>
</gene>
<keyword evidence="11" id="KW-1185">Reference proteome</keyword>
<comment type="similarity">
    <text evidence="3">Belongs to the PYR/PYL/RCAR abscisic acid intracellular receptor family.</text>
</comment>
<dbReference type="FunFam" id="3.30.530.20:FF:000019">
    <property type="entry name" value="Abscisic acid receptor PYR1"/>
    <property type="match status" value="1"/>
</dbReference>
<dbReference type="GO" id="GO:0004864">
    <property type="term" value="F:protein phosphatase inhibitor activity"/>
    <property type="evidence" value="ECO:0007669"/>
    <property type="project" value="UniProtKB-KW"/>
</dbReference>
<dbReference type="Gene3D" id="3.30.530.20">
    <property type="match status" value="1"/>
</dbReference>
<proteinExistence type="inferred from homology"/>
<dbReference type="CDD" id="cd07821">
    <property type="entry name" value="PYR_PYL_RCAR_like"/>
    <property type="match status" value="1"/>
</dbReference>
<dbReference type="GO" id="GO:0038023">
    <property type="term" value="F:signaling receptor activity"/>
    <property type="evidence" value="ECO:0007669"/>
    <property type="project" value="UniProtKB-ARBA"/>
</dbReference>
<name>A0A5J5A2R7_9ASTE</name>
<keyword evidence="4" id="KW-0963">Cytoplasm</keyword>
<reference evidence="10 11" key="1">
    <citation type="submission" date="2019-09" db="EMBL/GenBank/DDBJ databases">
        <title>A chromosome-level genome assembly of the Chinese tupelo Nyssa sinensis.</title>
        <authorList>
            <person name="Yang X."/>
            <person name="Kang M."/>
            <person name="Yang Y."/>
            <person name="Xiong H."/>
            <person name="Wang M."/>
            <person name="Zhang Z."/>
            <person name="Wang Z."/>
            <person name="Wu H."/>
            <person name="Ma T."/>
            <person name="Liu J."/>
            <person name="Xi Z."/>
        </authorList>
    </citation>
    <scope>NUCLEOTIDE SEQUENCE [LARGE SCALE GENOMIC DNA]</scope>
    <source>
        <strain evidence="10">J267</strain>
        <tissue evidence="10">Leaf</tissue>
    </source>
</reference>
<keyword evidence="6" id="KW-0675">Receptor</keyword>
<evidence type="ECO:0000313" key="10">
    <source>
        <dbReference type="EMBL" id="KAA8525173.1"/>
    </source>
</evidence>
<sequence length="346" mass="39051">MTTIESVRWLAFQGCAFRENAPRNARYTSPQIQKENLHILSNKVRNKIRDEVGDAKFCILVDEARDESNREQMAIVLRFVDDGGFVREHFFEVVSVEDTTTSTLKKKISNVLTCYNLHIRNISIVNLVSISSKHHNELQSAQAVEISHMLATGECETSKGANQIVPQGLTSEEMVELEPLIQTYHTYEPIPHTCTSLITQRIDAPVDVVWPLVRQFDNPQKYKHFIKSCKMISEHGDVGSIREVTVISGLPASTSTERLEMLDDEKRILSFRVVGGEHRLNNYRSVTSVNEFNKEGKVYSIVLESYIVDIPAGNTGEDTKMFTDTVVKLNLQKLAVVAMASLHGQE</sequence>
<accession>A0A5J5A2R7</accession>
<evidence type="ECO:0000256" key="1">
    <source>
        <dbReference type="ARBA" id="ARBA00004123"/>
    </source>
</evidence>
<evidence type="ECO:0000256" key="5">
    <source>
        <dbReference type="ARBA" id="ARBA00022682"/>
    </source>
</evidence>
<evidence type="ECO:0000259" key="9">
    <source>
        <dbReference type="Pfam" id="PF14291"/>
    </source>
</evidence>
<protein>
    <recommendedName>
        <fullName evidence="9">DUF4371 domain-containing protein</fullName>
    </recommendedName>
</protein>
<dbReference type="PANTHER" id="PTHR45749:SF37">
    <property type="entry name" value="OS05G0311600 PROTEIN"/>
    <property type="match status" value="1"/>
</dbReference>
<dbReference type="Proteomes" id="UP000325577">
    <property type="component" value="Linkage Group LG3"/>
</dbReference>
<dbReference type="GO" id="GO:0062049">
    <property type="term" value="C:protein phosphatase inhibitor complex"/>
    <property type="evidence" value="ECO:0007669"/>
    <property type="project" value="UniProtKB-ARBA"/>
</dbReference>
<dbReference type="InterPro" id="IPR019587">
    <property type="entry name" value="Polyketide_cyclase/dehydratase"/>
</dbReference>
<evidence type="ECO:0000256" key="3">
    <source>
        <dbReference type="ARBA" id="ARBA00008594"/>
    </source>
</evidence>
<keyword evidence="8" id="KW-0650">Protein phosphatase inhibitor</keyword>
<dbReference type="AlphaFoldDB" id="A0A5J5A2R7"/>
<dbReference type="OrthoDB" id="4436220at2759"/>
<evidence type="ECO:0000256" key="6">
    <source>
        <dbReference type="ARBA" id="ARBA00023170"/>
    </source>
</evidence>
<keyword evidence="7" id="KW-0539">Nucleus</keyword>
<evidence type="ECO:0000256" key="8">
    <source>
        <dbReference type="ARBA" id="ARBA00023272"/>
    </source>
</evidence>
<dbReference type="GO" id="GO:0009738">
    <property type="term" value="P:abscisic acid-activated signaling pathway"/>
    <property type="evidence" value="ECO:0007669"/>
    <property type="project" value="UniProtKB-KW"/>
</dbReference>
<evidence type="ECO:0000256" key="7">
    <source>
        <dbReference type="ARBA" id="ARBA00023242"/>
    </source>
</evidence>
<organism evidence="10 11">
    <name type="scientific">Nyssa sinensis</name>
    <dbReference type="NCBI Taxonomy" id="561372"/>
    <lineage>
        <taxon>Eukaryota</taxon>
        <taxon>Viridiplantae</taxon>
        <taxon>Streptophyta</taxon>
        <taxon>Embryophyta</taxon>
        <taxon>Tracheophyta</taxon>
        <taxon>Spermatophyta</taxon>
        <taxon>Magnoliopsida</taxon>
        <taxon>eudicotyledons</taxon>
        <taxon>Gunneridae</taxon>
        <taxon>Pentapetalae</taxon>
        <taxon>asterids</taxon>
        <taxon>Cornales</taxon>
        <taxon>Nyssaceae</taxon>
        <taxon>Nyssa</taxon>
    </lineage>
</organism>
<keyword evidence="5" id="KW-0938">Abscisic acid signaling pathway</keyword>
<dbReference type="GO" id="GO:0005737">
    <property type="term" value="C:cytoplasm"/>
    <property type="evidence" value="ECO:0007669"/>
    <property type="project" value="UniProtKB-SubCell"/>
</dbReference>
<dbReference type="InterPro" id="IPR023393">
    <property type="entry name" value="START-like_dom_sf"/>
</dbReference>
<evidence type="ECO:0000256" key="2">
    <source>
        <dbReference type="ARBA" id="ARBA00004496"/>
    </source>
</evidence>
<evidence type="ECO:0000256" key="4">
    <source>
        <dbReference type="ARBA" id="ARBA00022490"/>
    </source>
</evidence>
<feature type="domain" description="DUF4371" evidence="9">
    <location>
        <begin position="19"/>
        <end position="122"/>
    </location>
</feature>
<dbReference type="EMBL" id="CM018046">
    <property type="protein sequence ID" value="KAA8525173.1"/>
    <property type="molecule type" value="Genomic_DNA"/>
</dbReference>
<dbReference type="Pfam" id="PF10604">
    <property type="entry name" value="Polyketide_cyc2"/>
    <property type="match status" value="1"/>
</dbReference>
<dbReference type="Pfam" id="PF14291">
    <property type="entry name" value="DUF4371"/>
    <property type="match status" value="1"/>
</dbReference>
<dbReference type="GO" id="GO:0005634">
    <property type="term" value="C:nucleus"/>
    <property type="evidence" value="ECO:0007669"/>
    <property type="project" value="UniProtKB-SubCell"/>
</dbReference>
<dbReference type="SUPFAM" id="SSF55961">
    <property type="entry name" value="Bet v1-like"/>
    <property type="match status" value="1"/>
</dbReference>
<dbReference type="GO" id="GO:0042803">
    <property type="term" value="F:protein homodimerization activity"/>
    <property type="evidence" value="ECO:0007669"/>
    <property type="project" value="UniProtKB-ARBA"/>
</dbReference>